<dbReference type="EMBL" id="PYHR01000002">
    <property type="protein sequence ID" value="PWD49887.1"/>
    <property type="molecule type" value="Genomic_DNA"/>
</dbReference>
<protein>
    <submittedName>
        <fullName evidence="2">Uncharacterized protein</fullName>
    </submittedName>
</protein>
<proteinExistence type="predicted"/>
<dbReference type="Proteomes" id="UP000245166">
    <property type="component" value="Unassembled WGS sequence"/>
</dbReference>
<reference evidence="2 3" key="1">
    <citation type="submission" date="2018-03" db="EMBL/GenBank/DDBJ databases">
        <title>Genome assembly of novel Miniimonas species PCH200.</title>
        <authorList>
            <person name="Thakur V."/>
            <person name="Kumar V."/>
            <person name="Singh D."/>
        </authorList>
    </citation>
    <scope>NUCLEOTIDE SEQUENCE [LARGE SCALE GENOMIC DNA]</scope>
    <source>
        <strain evidence="2 3">PCH200</strain>
    </source>
</reference>
<accession>A0A2U1ZSC4</accession>
<organism evidence="2 3">
    <name type="scientific">Serinibacter arcticus</name>
    <dbReference type="NCBI Taxonomy" id="1655435"/>
    <lineage>
        <taxon>Bacteria</taxon>
        <taxon>Bacillati</taxon>
        <taxon>Actinomycetota</taxon>
        <taxon>Actinomycetes</taxon>
        <taxon>Micrococcales</taxon>
        <taxon>Beutenbergiaceae</taxon>
        <taxon>Serinibacter</taxon>
    </lineage>
</organism>
<dbReference type="SUPFAM" id="SSF110296">
    <property type="entry name" value="Oligoxyloglucan reducing end-specific cellobiohydrolase"/>
    <property type="match status" value="1"/>
</dbReference>
<comment type="caution">
    <text evidence="2">The sequence shown here is derived from an EMBL/GenBank/DDBJ whole genome shotgun (WGS) entry which is preliminary data.</text>
</comment>
<feature type="region of interest" description="Disordered" evidence="1">
    <location>
        <begin position="1"/>
        <end position="34"/>
    </location>
</feature>
<gene>
    <name evidence="2" type="ORF">C8046_03510</name>
</gene>
<keyword evidence="3" id="KW-1185">Reference proteome</keyword>
<evidence type="ECO:0000256" key="1">
    <source>
        <dbReference type="SAM" id="MobiDB-lite"/>
    </source>
</evidence>
<sequence>MSALASCNPGGPEDAGPDDPTPPAETSEAPSVVDPAAFLDALPVDASLLSSSAQPTDLSAVGGRDGLPGVVLTRATGPGSEAPHLVAWQIAESGASEIDLGLPMTGELRTVEIAADEVTAVAGSTWEAGAVTSFLARSSDRATWTDVPLPDELGGVALLDVSVSGSRITAVGIDAARQVVLVSVGAEDVVTVADIAPAPSGQNPTVVLATVGDDVVVVSTSEGQRPGIVGWRSTDAGSSFEELSALPDSGMETLSGIAAQPFGGAAYWLVSGTQRNEAGNVRPLVLSSTDGTTWEPETDFIYDTDEEWVPWNGEVADASIGEPMFLDTGVATILGSASGTAANCVYRNSPPQWFTSESWCSLRAFTGGPSASGVAVPKEGGGASVVRLADGVLQVSTITAEGVWVDAPPVTRASPPFLSSIIVSADDADTVEVALQRLTLTVSEERWRRDASFAQVMVDASGATPATPVGAEHVEVGTGTDRLRMDLRAPDGNPALGFSYLDPAGGWVPSQGDFDGLFGGTPVRVSDRWVISATERPGFAYSSGRNEVAHLTSTDGVAFSRVGPDQTGAPTGGGSSIGQTCSAPGGEFVTVGEVMETLPEARGGVWWGSGDEVRYLEADTGASTRFTACATVSETVVAVLETPEGTQTGSLSPEGAFETRASLPAGTTLGRLTGGESLLGIGDVRTRDYVGPAILISADGAAWSWVPLPTLSRNFRGQIAVQGDDAIVAGVSEGGLEAWHVSDLAGLIAAAVPLEDA</sequence>
<dbReference type="AlphaFoldDB" id="A0A2U1ZSC4"/>
<evidence type="ECO:0000313" key="2">
    <source>
        <dbReference type="EMBL" id="PWD49887.1"/>
    </source>
</evidence>
<evidence type="ECO:0000313" key="3">
    <source>
        <dbReference type="Proteomes" id="UP000245166"/>
    </source>
</evidence>
<name>A0A2U1ZSC4_9MICO</name>